<sequence length="576" mass="60201">MEIRANYLLIGTVTIALILAGLGFFLWLAKFQVDRQYAYYDIVFDSVSGLSRSSDVRLSGVSVGQVASLALDPDGRVRVQVEVAADTPVREDATAQLRAQGVTGTSFVSLAPGDPSKPLLRETQSGTPEIQAQRSIVESLAEDAPDLVAEALSLIKQVQGIVSPENQQHVTQILANVETASGAFQQAIGDFSNISNAVSSATGEISTFTDRLGPLADSLQAALGEAETTMTSMSGAFDQARTTLATADGTLKTVNDAATAADGVIRNDIAGAAARMRETMDTVKTLADEAGRQIPAVVAAYGDTANQATERLVELRTTLAALDGAVAEATQALSSVNDAAGSVNTLVSGDGAALVADARRTLAGAEESVNAVQQATTQDLPQVMQDLRQAIATVNTTVTGMSGQLGRFGESLGPVTEDASRTLNTATEAFSRVSRTLDTLDPAITSAERTLAAAEGTFTGASRVIDEDVGPAASDIRASAARISTSIEGISNDIPGITTDMKAVLEEVRTTVRNIDSVVRQSGAPLGQFTSQGLPQISRFFVEAQGLVAKLDRIAAQLQRDPARFLLTPSAPEFRR</sequence>
<dbReference type="EMBL" id="JGYG01000006">
    <property type="protein sequence ID" value="KFI29294.1"/>
    <property type="molecule type" value="Genomic_DNA"/>
</dbReference>
<dbReference type="Proteomes" id="UP000028826">
    <property type="component" value="Unassembled WGS sequence"/>
</dbReference>
<dbReference type="PANTHER" id="PTHR36698">
    <property type="entry name" value="BLL5892 PROTEIN"/>
    <property type="match status" value="1"/>
</dbReference>
<keyword evidence="2" id="KW-1185">Reference proteome</keyword>
<dbReference type="RefSeq" id="WP_035710820.1">
    <property type="nucleotide sequence ID" value="NZ_CAMIFG010000017.1"/>
</dbReference>
<dbReference type="InterPro" id="IPR003399">
    <property type="entry name" value="Mce/MlaD"/>
</dbReference>
<dbReference type="PANTHER" id="PTHR36698:SF2">
    <property type="entry name" value="MCE_MLAD DOMAIN-CONTAINING PROTEIN"/>
    <property type="match status" value="1"/>
</dbReference>
<dbReference type="eggNOG" id="COG1463">
    <property type="taxonomic scope" value="Bacteria"/>
</dbReference>
<dbReference type="AlphaFoldDB" id="A0A086Y4U4"/>
<organism evidence="1 2">
    <name type="scientific">Haematobacter massiliensis</name>
    <dbReference type="NCBI Taxonomy" id="195105"/>
    <lineage>
        <taxon>Bacteria</taxon>
        <taxon>Pseudomonadati</taxon>
        <taxon>Pseudomonadota</taxon>
        <taxon>Alphaproteobacteria</taxon>
        <taxon>Rhodobacterales</taxon>
        <taxon>Paracoccaceae</taxon>
        <taxon>Haematobacter</taxon>
    </lineage>
</organism>
<reference evidence="1 2" key="1">
    <citation type="submission" date="2014-03" db="EMBL/GenBank/DDBJ databases">
        <title>Genome of Haematobacter massiliensis CCUG 47968.</title>
        <authorList>
            <person name="Wang D."/>
            <person name="Wang G."/>
        </authorList>
    </citation>
    <scope>NUCLEOTIDE SEQUENCE [LARGE SCALE GENOMIC DNA]</scope>
    <source>
        <strain evidence="1 2">CCUG 47968</strain>
    </source>
</reference>
<name>A0A086Y4U4_9RHOB</name>
<gene>
    <name evidence="1" type="ORF">CN97_16640</name>
</gene>
<dbReference type="Pfam" id="PF02470">
    <property type="entry name" value="MlaD"/>
    <property type="match status" value="1"/>
</dbReference>
<accession>A0A086Y4U4</accession>
<comment type="caution">
    <text evidence="1">The sequence shown here is derived from an EMBL/GenBank/DDBJ whole genome shotgun (WGS) entry which is preliminary data.</text>
</comment>
<dbReference type="Gene3D" id="1.20.1170.10">
    <property type="match status" value="1"/>
</dbReference>
<dbReference type="STRING" id="195105.CN97_16640"/>
<protein>
    <submittedName>
        <fullName evidence="1">Mammalian cell entry protein</fullName>
    </submittedName>
</protein>
<proteinExistence type="predicted"/>
<evidence type="ECO:0000313" key="1">
    <source>
        <dbReference type="EMBL" id="KFI29294.1"/>
    </source>
</evidence>
<evidence type="ECO:0000313" key="2">
    <source>
        <dbReference type="Proteomes" id="UP000028826"/>
    </source>
</evidence>
<dbReference type="OrthoDB" id="9808689at2"/>